<proteinExistence type="predicted"/>
<dbReference type="InterPro" id="IPR006175">
    <property type="entry name" value="YjgF/YER057c/UK114"/>
</dbReference>
<dbReference type="Gene3D" id="3.30.1330.40">
    <property type="entry name" value="RutC-like"/>
    <property type="match status" value="1"/>
</dbReference>
<organism evidence="1 2">
    <name type="scientific">Cryptosporangium aurantiacum</name>
    <dbReference type="NCBI Taxonomy" id="134849"/>
    <lineage>
        <taxon>Bacteria</taxon>
        <taxon>Bacillati</taxon>
        <taxon>Actinomycetota</taxon>
        <taxon>Actinomycetes</taxon>
        <taxon>Cryptosporangiales</taxon>
        <taxon>Cryptosporangiaceae</taxon>
        <taxon>Cryptosporangium</taxon>
    </lineage>
</organism>
<protein>
    <submittedName>
        <fullName evidence="1">Enamine deaminase RidA, house cleaning of reactive enamine intermediates, YjgF/YER057c/UK114 family</fullName>
    </submittedName>
</protein>
<evidence type="ECO:0000313" key="1">
    <source>
        <dbReference type="EMBL" id="SHN44254.1"/>
    </source>
</evidence>
<dbReference type="InterPro" id="IPR035959">
    <property type="entry name" value="RutC-like_sf"/>
</dbReference>
<sequence>MIPLGNTLCTRLATVPGVEITTLDPQPRSYGMGALATGASNILFISGQVPEDETGHVPETFDDQCRLAWRNVVGVLNTAHLGLENLTKVTVFLSDRQYREANARIRHEVLGGHSPALTVIITGIYDEKWLLEIEAVAVS</sequence>
<dbReference type="Proteomes" id="UP000184440">
    <property type="component" value="Unassembled WGS sequence"/>
</dbReference>
<dbReference type="GO" id="GO:0019239">
    <property type="term" value="F:deaminase activity"/>
    <property type="evidence" value="ECO:0007669"/>
    <property type="project" value="TreeGrafter"/>
</dbReference>
<reference evidence="1 2" key="1">
    <citation type="submission" date="2016-11" db="EMBL/GenBank/DDBJ databases">
        <authorList>
            <person name="Jaros S."/>
            <person name="Januszkiewicz K."/>
            <person name="Wedrychowicz H."/>
        </authorList>
    </citation>
    <scope>NUCLEOTIDE SEQUENCE [LARGE SCALE GENOMIC DNA]</scope>
    <source>
        <strain evidence="1 2">DSM 46144</strain>
    </source>
</reference>
<dbReference type="PANTHER" id="PTHR11803:SF44">
    <property type="entry name" value="RUTC FAMILY PROTEIN YJGH"/>
    <property type="match status" value="1"/>
</dbReference>
<evidence type="ECO:0000313" key="2">
    <source>
        <dbReference type="Proteomes" id="UP000184440"/>
    </source>
</evidence>
<dbReference type="Pfam" id="PF01042">
    <property type="entry name" value="Ribonuc_L-PSP"/>
    <property type="match status" value="1"/>
</dbReference>
<accession>A0A1M7RDF7</accession>
<dbReference type="CDD" id="cd00448">
    <property type="entry name" value="YjgF_YER057c_UK114_family"/>
    <property type="match status" value="1"/>
</dbReference>
<dbReference type="AlphaFoldDB" id="A0A1M7RDF7"/>
<name>A0A1M7RDF7_9ACTN</name>
<dbReference type="SUPFAM" id="SSF55298">
    <property type="entry name" value="YjgF-like"/>
    <property type="match status" value="1"/>
</dbReference>
<keyword evidence="2" id="KW-1185">Reference proteome</keyword>
<dbReference type="GO" id="GO:0005829">
    <property type="term" value="C:cytosol"/>
    <property type="evidence" value="ECO:0007669"/>
    <property type="project" value="TreeGrafter"/>
</dbReference>
<dbReference type="STRING" id="134849.SAMN05443668_110139"/>
<dbReference type="EMBL" id="FRCS01000010">
    <property type="protein sequence ID" value="SHN44254.1"/>
    <property type="molecule type" value="Genomic_DNA"/>
</dbReference>
<gene>
    <name evidence="1" type="ORF">SAMN05443668_110139</name>
</gene>
<dbReference type="PANTHER" id="PTHR11803">
    <property type="entry name" value="2-IMINOBUTANOATE/2-IMINOPROPANOATE DEAMINASE RIDA"/>
    <property type="match status" value="1"/>
</dbReference>